<dbReference type="EMBL" id="AXCY01000087">
    <property type="protein sequence ID" value="KGM09595.1"/>
    <property type="molecule type" value="Genomic_DNA"/>
</dbReference>
<dbReference type="RefSeq" id="WP_043608417.1">
    <property type="nucleotide sequence ID" value="NZ_AXCY01000087.1"/>
</dbReference>
<comment type="caution">
    <text evidence="2">The sequence shown here is derived from an EMBL/GenBank/DDBJ whole genome shotgun (WGS) entry which is preliminary data.</text>
</comment>
<evidence type="ECO:0000313" key="2">
    <source>
        <dbReference type="EMBL" id="KGM09595.1"/>
    </source>
</evidence>
<dbReference type="AlphaFoldDB" id="A0A0A0BNS1"/>
<proteinExistence type="predicted"/>
<accession>A0A0A0BNS1</accession>
<protein>
    <submittedName>
        <fullName evidence="2">Universal stress protein UspA</fullName>
    </submittedName>
</protein>
<evidence type="ECO:0000313" key="3">
    <source>
        <dbReference type="Proteomes" id="UP000029839"/>
    </source>
</evidence>
<dbReference type="Proteomes" id="UP000029839">
    <property type="component" value="Unassembled WGS sequence"/>
</dbReference>
<evidence type="ECO:0000259" key="1">
    <source>
        <dbReference type="Pfam" id="PF00582"/>
    </source>
</evidence>
<reference evidence="2 3" key="2">
    <citation type="journal article" date="2015" name="Stand. Genomic Sci.">
        <title>Draft genome sequence of Cellulomonas carbonis T26(T) and comparative analysis of six Cellulomonas genomes.</title>
        <authorList>
            <person name="Zhuang W."/>
            <person name="Zhang S."/>
            <person name="Xia X."/>
            <person name="Wang G."/>
        </authorList>
    </citation>
    <scope>NUCLEOTIDE SEQUENCE [LARGE SCALE GENOMIC DNA]</scope>
    <source>
        <strain evidence="2 3">T26</strain>
    </source>
</reference>
<reference evidence="2 3" key="1">
    <citation type="submission" date="2013-08" db="EMBL/GenBank/DDBJ databases">
        <title>Genome sequencing of Cellulomonas carbonis T26.</title>
        <authorList>
            <person name="Chen F."/>
            <person name="Li Y."/>
            <person name="Wang G."/>
        </authorList>
    </citation>
    <scope>NUCLEOTIDE SEQUENCE [LARGE SCALE GENOMIC DNA]</scope>
    <source>
        <strain evidence="2 3">T26</strain>
    </source>
</reference>
<sequence>MPTHVVPQPARERIVPLRGHPLVVGVVPRQPELVPLTAAAWAAATGATELYLAYVDPARYTREEYPDGSVWHDDVDPDGGDATLWEDTQRDIEASLARVLADSGVPWHFRYLAGRPDRALTHLARAVDAAGFVIGTRAPGAGARLREAVEGSVAVRLTHHQHRPVLVVPLRVVDWAEHPWRRSG</sequence>
<name>A0A0A0BNS1_9CELL</name>
<dbReference type="InterPro" id="IPR014729">
    <property type="entry name" value="Rossmann-like_a/b/a_fold"/>
</dbReference>
<feature type="domain" description="UspA" evidence="1">
    <location>
        <begin position="36"/>
        <end position="169"/>
    </location>
</feature>
<dbReference type="SUPFAM" id="SSF52402">
    <property type="entry name" value="Adenine nucleotide alpha hydrolases-like"/>
    <property type="match status" value="1"/>
</dbReference>
<dbReference type="InterPro" id="IPR006016">
    <property type="entry name" value="UspA"/>
</dbReference>
<dbReference type="Pfam" id="PF00582">
    <property type="entry name" value="Usp"/>
    <property type="match status" value="1"/>
</dbReference>
<organism evidence="2 3">
    <name type="scientific">Cellulomonas carbonis T26</name>
    <dbReference type="NCBI Taxonomy" id="947969"/>
    <lineage>
        <taxon>Bacteria</taxon>
        <taxon>Bacillati</taxon>
        <taxon>Actinomycetota</taxon>
        <taxon>Actinomycetes</taxon>
        <taxon>Micrococcales</taxon>
        <taxon>Cellulomonadaceae</taxon>
        <taxon>Cellulomonas</taxon>
    </lineage>
</organism>
<dbReference type="Gene3D" id="3.40.50.620">
    <property type="entry name" value="HUPs"/>
    <property type="match status" value="1"/>
</dbReference>
<keyword evidence="3" id="KW-1185">Reference proteome</keyword>
<gene>
    <name evidence="2" type="ORF">N868_01415</name>
</gene>
<dbReference type="OrthoDB" id="3213322at2"/>